<evidence type="ECO:0000256" key="1">
    <source>
        <dbReference type="ARBA" id="ARBA00001933"/>
    </source>
</evidence>
<dbReference type="Gene3D" id="3.90.1150.10">
    <property type="entry name" value="Aspartate Aminotransferase, domain 1"/>
    <property type="match status" value="1"/>
</dbReference>
<keyword evidence="4" id="KW-1185">Reference proteome</keyword>
<dbReference type="GO" id="GO:0016740">
    <property type="term" value="F:transferase activity"/>
    <property type="evidence" value="ECO:0007669"/>
    <property type="project" value="UniProtKB-KW"/>
</dbReference>
<dbReference type="PATRIC" id="fig|1346330.5.peg.2890"/>
<keyword evidence="2" id="KW-0808">Transferase</keyword>
<gene>
    <name evidence="3" type="ORF">M472_06140</name>
</gene>
<evidence type="ECO:0000313" key="3">
    <source>
        <dbReference type="EMBL" id="ERJ58343.1"/>
    </source>
</evidence>
<dbReference type="Gene3D" id="3.40.640.10">
    <property type="entry name" value="Type I PLP-dependent aspartate aminotransferase-like (Major domain)"/>
    <property type="match status" value="1"/>
</dbReference>
<dbReference type="PANTHER" id="PTHR13693">
    <property type="entry name" value="CLASS II AMINOTRANSFERASE/8-AMINO-7-OXONONANOATE SYNTHASE"/>
    <property type="match status" value="1"/>
</dbReference>
<name>U2J6R1_9SPHI</name>
<dbReference type="AlphaFoldDB" id="U2J6R1"/>
<dbReference type="EMBL" id="ATDL01000016">
    <property type="protein sequence ID" value="ERJ58343.1"/>
    <property type="molecule type" value="Genomic_DNA"/>
</dbReference>
<dbReference type="eggNOG" id="COG0156">
    <property type="taxonomic scope" value="Bacteria"/>
</dbReference>
<dbReference type="InterPro" id="IPR015421">
    <property type="entry name" value="PyrdxlP-dep_Trfase_major"/>
</dbReference>
<comment type="caution">
    <text evidence="3">The sequence shown here is derived from an EMBL/GenBank/DDBJ whole genome shotgun (WGS) entry which is preliminary data.</text>
</comment>
<reference evidence="3 4" key="1">
    <citation type="journal article" date="2013" name="Genome Announc.">
        <title>The Draft Genome Sequence of Sphingomonas paucimobilis Strain HER1398 (Proteobacteria), Host to the Giant PAU Phage, Indicates That It Is a Member of the Genus Sphingobacterium (Bacteroidetes).</title>
        <authorList>
            <person name="White R.A.III."/>
            <person name="Suttle C.A."/>
        </authorList>
    </citation>
    <scope>NUCLEOTIDE SEQUENCE [LARGE SCALE GENOMIC DNA]</scope>
    <source>
        <strain evidence="3 4">HER1398</strain>
    </source>
</reference>
<evidence type="ECO:0000313" key="4">
    <source>
        <dbReference type="Proteomes" id="UP000016584"/>
    </source>
</evidence>
<protein>
    <submittedName>
        <fullName evidence="3">Uncharacterized protein</fullName>
    </submittedName>
</protein>
<dbReference type="STRING" id="1346330.M472_06140"/>
<dbReference type="OrthoDB" id="846426at2"/>
<dbReference type="InterPro" id="IPR015422">
    <property type="entry name" value="PyrdxlP-dep_Trfase_small"/>
</dbReference>
<dbReference type="RefSeq" id="WP_021071039.1">
    <property type="nucleotide sequence ID" value="NZ_ATDL01000016.1"/>
</dbReference>
<dbReference type="InterPro" id="IPR015424">
    <property type="entry name" value="PyrdxlP-dep_Trfase"/>
</dbReference>
<dbReference type="Proteomes" id="UP000016584">
    <property type="component" value="Unassembled WGS sequence"/>
</dbReference>
<evidence type="ECO:0000256" key="2">
    <source>
        <dbReference type="ARBA" id="ARBA00022679"/>
    </source>
</evidence>
<sequence>MTAFQQLHQPTGRIVTKDKEEYYFFGGTAYLGLLDDPGYIELYKQGIDTYGLNNGTSRSNNVQLGIYDDAEIVLAKRFGFAAVGLLSSGYLAAQVAVRTLSVQKEVLYAPGAHPALWIDAMLPDRRSFEDWRDATIAYINASEETSFLIVSNTLDNLAPCYHDFAPFVELCDSSKHLFFILDDSHGIGVVKRDAVSVDFGLMDRHQNVEVVLVASLAKGMGTDAGVVMGRHEVIEQIKKHPIFRGASPPSPAAIYALIHGENFYQDAFNRLHDNLASFTGFLKENDKLAFIPDFPVFTSLDPHLYRYFLHQHILISSFPYPLPDSPLLNRIVISALHTAEDLHFLADKYLLKSQ</sequence>
<proteinExistence type="predicted"/>
<comment type="cofactor">
    <cofactor evidence="1">
        <name>pyridoxal 5'-phosphate</name>
        <dbReference type="ChEBI" id="CHEBI:597326"/>
    </cofactor>
</comment>
<dbReference type="InterPro" id="IPR050087">
    <property type="entry name" value="AON_synthase_class-II"/>
</dbReference>
<dbReference type="SUPFAM" id="SSF53383">
    <property type="entry name" value="PLP-dependent transferases"/>
    <property type="match status" value="1"/>
</dbReference>
<accession>U2J6R1</accession>
<organism evidence="3 4">
    <name type="scientific">Sphingobacterium paucimobilis HER1398</name>
    <dbReference type="NCBI Taxonomy" id="1346330"/>
    <lineage>
        <taxon>Bacteria</taxon>
        <taxon>Pseudomonadati</taxon>
        <taxon>Bacteroidota</taxon>
        <taxon>Sphingobacteriia</taxon>
        <taxon>Sphingobacteriales</taxon>
        <taxon>Sphingobacteriaceae</taxon>
        <taxon>Sphingobacterium</taxon>
    </lineage>
</organism>